<dbReference type="InterPro" id="IPR015424">
    <property type="entry name" value="PyrdxlP-dep_Trfase"/>
</dbReference>
<evidence type="ECO:0000256" key="2">
    <source>
        <dbReference type="ARBA" id="ARBA00022576"/>
    </source>
</evidence>
<accession>A0AAC9RP90</accession>
<dbReference type="PANTHER" id="PTHR30244:SF30">
    <property type="entry name" value="BLR5990 PROTEIN"/>
    <property type="match status" value="1"/>
</dbReference>
<dbReference type="RefSeq" id="WP_070972838.1">
    <property type="nucleotide sequence ID" value="NZ_CP017603.1"/>
</dbReference>
<dbReference type="Proteomes" id="UP000177894">
    <property type="component" value="Chromosome"/>
</dbReference>
<dbReference type="InterPro" id="IPR015421">
    <property type="entry name" value="PyrdxlP-dep_Trfase_major"/>
</dbReference>
<reference evidence="10 12" key="2">
    <citation type="submission" date="2017-03" db="EMBL/GenBank/DDBJ databases">
        <title>Complete sequence of Clostridium formicaceticum DSM 92.</title>
        <authorList>
            <person name="Poehlein A."/>
            <person name="Karl M."/>
            <person name="Bengelsdorf F.R."/>
            <person name="Duerre P."/>
            <person name="Daniel R."/>
        </authorList>
    </citation>
    <scope>NUCLEOTIDE SEQUENCE [LARGE SCALE GENOMIC DNA]</scope>
    <source>
        <strain evidence="10 12">DSM 92</strain>
    </source>
</reference>
<dbReference type="EC" id="2.6.1.-" evidence="10"/>
<evidence type="ECO:0000256" key="6">
    <source>
        <dbReference type="PIRSR" id="PIRSR000390-1"/>
    </source>
</evidence>
<evidence type="ECO:0000256" key="5">
    <source>
        <dbReference type="ARBA" id="ARBA00037999"/>
    </source>
</evidence>
<evidence type="ECO:0000256" key="1">
    <source>
        <dbReference type="ARBA" id="ARBA00001933"/>
    </source>
</evidence>
<dbReference type="CDD" id="cd00616">
    <property type="entry name" value="AHBA_syn"/>
    <property type="match status" value="1"/>
</dbReference>
<keyword evidence="11" id="KW-1185">Reference proteome</keyword>
<reference evidence="9 11" key="1">
    <citation type="submission" date="2016-10" db="EMBL/GenBank/DDBJ databases">
        <title>Complete Genome Sequence of Acetogen Clostridium formicoaceticum ATCC 27076.</title>
        <authorList>
            <person name="Bao T."/>
            <person name="Cheng C."/>
            <person name="Zhao J."/>
            <person name="Yang S.-T."/>
            <person name="Wang J."/>
            <person name="Wang M."/>
        </authorList>
    </citation>
    <scope>NUCLEOTIDE SEQUENCE [LARGE SCALE GENOMIC DNA]</scope>
    <source>
        <strain evidence="9 11">ATCC 27076</strain>
    </source>
</reference>
<dbReference type="InterPro" id="IPR026385">
    <property type="entry name" value="LegC-like"/>
</dbReference>
<name>A0AAC9RP90_9CLOT</name>
<gene>
    <name evidence="10" type="primary">epsN_2</name>
    <name evidence="9" type="ORF">BJL90_21240</name>
    <name evidence="10" type="ORF">CLFO_32240</name>
</gene>
<dbReference type="GO" id="GO:0030170">
    <property type="term" value="F:pyridoxal phosphate binding"/>
    <property type="evidence" value="ECO:0007669"/>
    <property type="project" value="TreeGrafter"/>
</dbReference>
<evidence type="ECO:0000256" key="8">
    <source>
        <dbReference type="RuleBase" id="RU004508"/>
    </source>
</evidence>
<evidence type="ECO:0000256" key="7">
    <source>
        <dbReference type="PIRSR" id="PIRSR000390-2"/>
    </source>
</evidence>
<evidence type="ECO:0000256" key="3">
    <source>
        <dbReference type="ARBA" id="ARBA00022679"/>
    </source>
</evidence>
<evidence type="ECO:0000313" key="9">
    <source>
        <dbReference type="EMBL" id="AOY78163.1"/>
    </source>
</evidence>
<dbReference type="InterPro" id="IPR015422">
    <property type="entry name" value="PyrdxlP-dep_Trfase_small"/>
</dbReference>
<protein>
    <submittedName>
        <fullName evidence="9">Aminotransferase DegT</fullName>
    </submittedName>
    <submittedName>
        <fullName evidence="10">Pyridoxal phosphate-dependent aminotransferase EpsN</fullName>
        <ecNumber evidence="10">2.6.1.-</ecNumber>
    </submittedName>
</protein>
<dbReference type="PANTHER" id="PTHR30244">
    <property type="entry name" value="TRANSAMINASE"/>
    <property type="match status" value="1"/>
</dbReference>
<evidence type="ECO:0000313" key="11">
    <source>
        <dbReference type="Proteomes" id="UP000177894"/>
    </source>
</evidence>
<feature type="active site" description="Proton acceptor" evidence="6">
    <location>
        <position position="220"/>
    </location>
</feature>
<dbReference type="GO" id="GO:0000271">
    <property type="term" value="P:polysaccharide biosynthetic process"/>
    <property type="evidence" value="ECO:0007669"/>
    <property type="project" value="TreeGrafter"/>
</dbReference>
<comment type="similarity">
    <text evidence="5 8">Belongs to the DegT/DnrJ/EryC1 family.</text>
</comment>
<dbReference type="Pfam" id="PF01041">
    <property type="entry name" value="DegT_DnrJ_EryC1"/>
    <property type="match status" value="1"/>
</dbReference>
<proteinExistence type="inferred from homology"/>
<dbReference type="GO" id="GO:0008483">
    <property type="term" value="F:transaminase activity"/>
    <property type="evidence" value="ECO:0007669"/>
    <property type="project" value="UniProtKB-KW"/>
</dbReference>
<feature type="modified residue" description="N6-(pyridoxal phosphate)lysine" evidence="7">
    <location>
        <position position="220"/>
    </location>
</feature>
<organism evidence="10 12">
    <name type="scientific">Clostridium formicaceticum</name>
    <dbReference type="NCBI Taxonomy" id="1497"/>
    <lineage>
        <taxon>Bacteria</taxon>
        <taxon>Bacillati</taxon>
        <taxon>Bacillota</taxon>
        <taxon>Clostridia</taxon>
        <taxon>Eubacteriales</taxon>
        <taxon>Clostridiaceae</taxon>
        <taxon>Clostridium</taxon>
    </lineage>
</organism>
<keyword evidence="2 10" id="KW-0032">Aminotransferase</keyword>
<dbReference type="AlphaFoldDB" id="A0AAC9RP90"/>
<dbReference type="KEGG" id="cfm:BJL90_21240"/>
<dbReference type="SUPFAM" id="SSF53383">
    <property type="entry name" value="PLP-dependent transferases"/>
    <property type="match status" value="1"/>
</dbReference>
<keyword evidence="4 7" id="KW-0663">Pyridoxal phosphate</keyword>
<evidence type="ECO:0000313" key="12">
    <source>
        <dbReference type="Proteomes" id="UP000192478"/>
    </source>
</evidence>
<dbReference type="NCBIfam" id="TIGR04181">
    <property type="entry name" value="NHT_00031"/>
    <property type="match status" value="1"/>
</dbReference>
<dbReference type="FunFam" id="3.40.640.10:FF:000090">
    <property type="entry name" value="Pyridoxal phosphate-dependent aminotransferase"/>
    <property type="match status" value="1"/>
</dbReference>
<dbReference type="Gene3D" id="3.90.1150.10">
    <property type="entry name" value="Aspartate Aminotransferase, domain 1"/>
    <property type="match status" value="1"/>
</dbReference>
<evidence type="ECO:0000313" key="10">
    <source>
        <dbReference type="EMBL" id="ARE88818.1"/>
    </source>
</evidence>
<dbReference type="InterPro" id="IPR000653">
    <property type="entry name" value="DegT/StrS_aminotransferase"/>
</dbReference>
<keyword evidence="3 10" id="KW-0808">Transferase</keyword>
<dbReference type="EMBL" id="CP020559">
    <property type="protein sequence ID" value="ARE88818.1"/>
    <property type="molecule type" value="Genomic_DNA"/>
</dbReference>
<dbReference type="Proteomes" id="UP000192478">
    <property type="component" value="Chromosome"/>
</dbReference>
<sequence>MNRNLDVGHIVSLLKNVLKKKDGLIPLHQPTFRGKEWAYVKDCLDTGWVSSVGKYVGAFEKKLAEYTGVEHAIAVVNGTAAMHICLKLAGVEEGDEVLLPALTFVATANAVRYCGGIPHFVDSDWKSLGIDPKKLQDYLKDITLIRQGCCYNKQTMRPIKAVVAVHTFGHPVDLDPILAICEKYKLVLIEDAAEALGSYYKDKHTGNWGKLSAFSFNGNKIITTGGGGAILTNDLILAKTAKHLTTTAKVPHPWAFVHDEVGYNYRLPNINAALGCGQIEVIDEFIQEKRTLAQKYRQVFKEVQGITFFTEAAYARSNYWLNLLLLDEEYVGLRDPLLLATHEEGILTRPSWSLMHKLAMFKECPRMDLSAAQDLEQRIINIPSSVGLGEK</sequence>
<dbReference type="EMBL" id="CP017603">
    <property type="protein sequence ID" value="AOY78163.1"/>
    <property type="molecule type" value="Genomic_DNA"/>
</dbReference>
<comment type="cofactor">
    <cofactor evidence="1">
        <name>pyridoxal 5'-phosphate</name>
        <dbReference type="ChEBI" id="CHEBI:597326"/>
    </cofactor>
</comment>
<dbReference type="PIRSF" id="PIRSF000390">
    <property type="entry name" value="PLP_StrS"/>
    <property type="match status" value="1"/>
</dbReference>
<dbReference type="Gene3D" id="3.40.640.10">
    <property type="entry name" value="Type I PLP-dependent aspartate aminotransferase-like (Major domain)"/>
    <property type="match status" value="1"/>
</dbReference>
<evidence type="ECO:0000256" key="4">
    <source>
        <dbReference type="ARBA" id="ARBA00022898"/>
    </source>
</evidence>